<accession>A0ABN8MXT3</accession>
<dbReference type="Proteomes" id="UP001159427">
    <property type="component" value="Unassembled WGS sequence"/>
</dbReference>
<evidence type="ECO:0000313" key="3">
    <source>
        <dbReference type="EMBL" id="CAH3038424.1"/>
    </source>
</evidence>
<comment type="caution">
    <text evidence="3">The sequence shown here is derived from an EMBL/GenBank/DDBJ whole genome shotgun (WGS) entry which is preliminary data.</text>
</comment>
<feature type="domain" description="Transcription factor AP-2 C-terminal" evidence="2">
    <location>
        <begin position="622"/>
        <end position="801"/>
    </location>
</feature>
<feature type="region of interest" description="Disordered" evidence="1">
    <location>
        <begin position="546"/>
        <end position="588"/>
    </location>
</feature>
<evidence type="ECO:0000259" key="2">
    <source>
        <dbReference type="Pfam" id="PF03299"/>
    </source>
</evidence>
<feature type="compositionally biased region" description="Basic and acidic residues" evidence="1">
    <location>
        <begin position="261"/>
        <end position="279"/>
    </location>
</feature>
<dbReference type="Pfam" id="PF03299">
    <property type="entry name" value="TF_AP-2"/>
    <property type="match status" value="1"/>
</dbReference>
<feature type="compositionally biased region" description="Polar residues" evidence="1">
    <location>
        <begin position="180"/>
        <end position="191"/>
    </location>
</feature>
<keyword evidence="4" id="KW-1185">Reference proteome</keyword>
<proteinExistence type="predicted"/>
<feature type="compositionally biased region" description="Basic and acidic residues" evidence="1">
    <location>
        <begin position="546"/>
        <end position="567"/>
    </location>
</feature>
<evidence type="ECO:0000313" key="4">
    <source>
        <dbReference type="Proteomes" id="UP001159427"/>
    </source>
</evidence>
<feature type="region of interest" description="Disordered" evidence="1">
    <location>
        <begin position="232"/>
        <end position="284"/>
    </location>
</feature>
<feature type="compositionally biased region" description="Basic and acidic residues" evidence="1">
    <location>
        <begin position="152"/>
        <end position="161"/>
    </location>
</feature>
<sequence length="811" mass="93240">MTSQDKVLVRIKTEWGAALSPVSERRDNAGSKSYYKQIIQQAKQGNEEFMRHEETPCIIVKQEPVDETCNRPHNVAPFSSTWKKLQSRSDSVDEFSEKISLENVKDGNHSDCESPPKHTSHLDGPTRPEKIRKFPGSSRETESHSFSWPTEEELRRLRFEAGKSPLRASQNRGGYLSCPDKSSFSRLQSPPTANSYFAERIRGRQRITEGKLMEEVDNRERREILQYENAKRLPPDLTNAGENKRKATTITMNEDYGSNSPRERSPLSRRSDKNGHTQKADSTLQLNEKLNITHFNRKDEEPVWKTYQWYRDRKRPYTQQSKRHKAEQTIFMQYNEIRDKRCQEGKVVSDRRRVSEAPKALLNSFTEVPIASPSTFSDTAEYSNFSNLNHTSSESSKAKCDPTLLHGEKALWKGSERTDFQKKDHKALHPDFIRGDVQRVDGDDNYNSNFEVHEETERVAYCKKVESRNDVASPLNDDDVCTALGDKDLGEISSTTHENDTRILPETFRHCPQDVAKILRLNRIVNNVRHNRDGQLPASARKELLLEGQEKRQSNDFDRQDVKRASEDEQNPTENVLCSPEANPRKGQIKGFEVRPDYSGFSDSDQETFVDGQAILDDEDTVCQVNGLLSLPGFKETKYNISLGELKRRMNPPETLTRVEMISYLRQAKSSGRFLLDRHNIVTANRSHPTILSRLCEGEAQVLADGILKMNREYLPLATLARKTVEAYKDDGCRVVNCEDCRLKLRRRIVDVEITRNSLKELLKVIEETKKEDGFQTFEHASHNFGLPNFLNHISLLDDYFKLLLLTLQDV</sequence>
<feature type="compositionally biased region" description="Basic and acidic residues" evidence="1">
    <location>
        <begin position="101"/>
        <end position="132"/>
    </location>
</feature>
<dbReference type="EMBL" id="CALNXI010000711">
    <property type="protein sequence ID" value="CAH3038424.1"/>
    <property type="molecule type" value="Genomic_DNA"/>
</dbReference>
<feature type="region of interest" description="Disordered" evidence="1">
    <location>
        <begin position="101"/>
        <end position="191"/>
    </location>
</feature>
<protein>
    <recommendedName>
        <fullName evidence="2">Transcription factor AP-2 C-terminal domain-containing protein</fullName>
    </recommendedName>
</protein>
<dbReference type="InterPro" id="IPR013854">
    <property type="entry name" value="TF_AP2_C"/>
</dbReference>
<evidence type="ECO:0000256" key="1">
    <source>
        <dbReference type="SAM" id="MobiDB-lite"/>
    </source>
</evidence>
<reference evidence="3 4" key="1">
    <citation type="submission" date="2022-05" db="EMBL/GenBank/DDBJ databases">
        <authorList>
            <consortium name="Genoscope - CEA"/>
            <person name="William W."/>
        </authorList>
    </citation>
    <scope>NUCLEOTIDE SEQUENCE [LARGE SCALE GENOMIC DNA]</scope>
</reference>
<gene>
    <name evidence="3" type="ORF">PEVE_00039868</name>
</gene>
<name>A0ABN8MXT3_9CNID</name>
<organism evidence="3 4">
    <name type="scientific">Porites evermanni</name>
    <dbReference type="NCBI Taxonomy" id="104178"/>
    <lineage>
        <taxon>Eukaryota</taxon>
        <taxon>Metazoa</taxon>
        <taxon>Cnidaria</taxon>
        <taxon>Anthozoa</taxon>
        <taxon>Hexacorallia</taxon>
        <taxon>Scleractinia</taxon>
        <taxon>Fungiina</taxon>
        <taxon>Poritidae</taxon>
        <taxon>Porites</taxon>
    </lineage>
</organism>